<gene>
    <name evidence="1" type="ORF">RDB_LOCUS113594</name>
</gene>
<organism evidence="1 2">
    <name type="scientific">Rhizoctonia solani</name>
    <dbReference type="NCBI Taxonomy" id="456999"/>
    <lineage>
        <taxon>Eukaryota</taxon>
        <taxon>Fungi</taxon>
        <taxon>Dikarya</taxon>
        <taxon>Basidiomycota</taxon>
        <taxon>Agaricomycotina</taxon>
        <taxon>Agaricomycetes</taxon>
        <taxon>Cantharellales</taxon>
        <taxon>Ceratobasidiaceae</taxon>
        <taxon>Rhizoctonia</taxon>
    </lineage>
</organism>
<evidence type="ECO:0000313" key="1">
    <source>
        <dbReference type="EMBL" id="CAE6495739.1"/>
    </source>
</evidence>
<accession>A0A8H3CRL2</accession>
<comment type="caution">
    <text evidence="1">The sequence shown here is derived from an EMBL/GenBank/DDBJ whole genome shotgun (WGS) entry which is preliminary data.</text>
</comment>
<protein>
    <submittedName>
        <fullName evidence="1">Uncharacterized protein</fullName>
    </submittedName>
</protein>
<name>A0A8H3CRL2_9AGAM</name>
<dbReference type="AlphaFoldDB" id="A0A8H3CRL2"/>
<evidence type="ECO:0000313" key="2">
    <source>
        <dbReference type="Proteomes" id="UP000663831"/>
    </source>
</evidence>
<dbReference type="EMBL" id="CAJMWV010004248">
    <property type="protein sequence ID" value="CAE6495739.1"/>
    <property type="molecule type" value="Genomic_DNA"/>
</dbReference>
<sequence length="189" mass="21777">MLSRIRPSARHDQPDIKVTQYTSPNRQMSLPLTTELEPTPDVTVPWLLSPKWSPSEPVWSRRQSVKPAKETLAEMSSTYLFLQSEFIYPSLRFEDGEPVINESYVEMQHYVMKLQGLLDELEALKVSEAEATGKTKLMVEIRRAIERVEAWVEQERVKAQKFEEKLQSLLASQQEPRGRQSGESECLIA</sequence>
<proteinExistence type="predicted"/>
<dbReference type="Proteomes" id="UP000663831">
    <property type="component" value="Unassembled WGS sequence"/>
</dbReference>
<reference evidence="1" key="1">
    <citation type="submission" date="2021-01" db="EMBL/GenBank/DDBJ databases">
        <authorList>
            <person name="Kaushik A."/>
        </authorList>
    </citation>
    <scope>NUCLEOTIDE SEQUENCE</scope>
    <source>
        <strain evidence="1">AG3-1AP</strain>
    </source>
</reference>